<dbReference type="PANTHER" id="PTHR47829">
    <property type="entry name" value="HYDROLASE, PUTATIVE (AFU_ORTHOLOGUE AFUA_1G12880)-RELATED"/>
    <property type="match status" value="1"/>
</dbReference>
<dbReference type="EMBL" id="OFSP01000079">
    <property type="protein sequence ID" value="SOY77936.1"/>
    <property type="molecule type" value="Genomic_DNA"/>
</dbReference>
<dbReference type="SUPFAM" id="SSF56112">
    <property type="entry name" value="Protein kinase-like (PK-like)"/>
    <property type="match status" value="1"/>
</dbReference>
<dbReference type="InterPro" id="IPR052898">
    <property type="entry name" value="ACAD10-like"/>
</dbReference>
<sequence length="362" mass="39781">MAEANDFAGTVPVREQHRFDQAALERWMAQHVEGYAGPLTIDQFKGGQSNPTYRLRTPGHSYVLRRKPPGELLKGAHAVEREARVMAALGQAGFPVPRIHGLCTDDSVIGSWFFVMDMVEGRIFWDAGFADVPRDARAAYMDAMNATLASLHTLDPHAIGLGDYGKAGGYVARQVARWSKQYLGDELAGRHPAMDRLVEWLPQHLPATDAVAITHGDFRADNLIFHPTEPRVLAVLDWELSTLGDPLADFAYHAMMFRMPPEILGGIAGQDLAAAGLPDEAAYVQAYCRRTGREGIGNLDFYIVFNMFRFAAILHGIKGRVARGTASSADAHAMGERFARVADLAWMQALRVGRQRGGEKGI</sequence>
<gene>
    <name evidence="2" type="ORF">CBM2589_U20002</name>
</gene>
<organism evidence="2 3">
    <name type="scientific">Cupriavidus taiwanensis</name>
    <dbReference type="NCBI Taxonomy" id="164546"/>
    <lineage>
        <taxon>Bacteria</taxon>
        <taxon>Pseudomonadati</taxon>
        <taxon>Pseudomonadota</taxon>
        <taxon>Betaproteobacteria</taxon>
        <taxon>Burkholderiales</taxon>
        <taxon>Burkholderiaceae</taxon>
        <taxon>Cupriavidus</taxon>
    </lineage>
</organism>
<dbReference type="PANTHER" id="PTHR47829:SF3">
    <property type="entry name" value="AMINOGLYCOSIDE PHOSPHOTRANSFERASE DOMAIN-CONTAINING PROTEIN"/>
    <property type="match status" value="1"/>
</dbReference>
<dbReference type="Gene3D" id="3.30.200.20">
    <property type="entry name" value="Phosphorylase Kinase, domain 1"/>
    <property type="match status" value="1"/>
</dbReference>
<dbReference type="InterPro" id="IPR002575">
    <property type="entry name" value="Aminoglycoside_PTrfase"/>
</dbReference>
<dbReference type="Pfam" id="PF01636">
    <property type="entry name" value="APH"/>
    <property type="match status" value="1"/>
</dbReference>
<dbReference type="RefSeq" id="WP_116343118.1">
    <property type="nucleotide sequence ID" value="NZ_OFSP01000079.1"/>
</dbReference>
<dbReference type="AlphaFoldDB" id="A0A375CRA1"/>
<evidence type="ECO:0000313" key="3">
    <source>
        <dbReference type="Proteomes" id="UP000256297"/>
    </source>
</evidence>
<dbReference type="InterPro" id="IPR041726">
    <property type="entry name" value="ACAD10_11_N"/>
</dbReference>
<feature type="domain" description="Aminoglycoside phosphotransferase" evidence="1">
    <location>
        <begin position="41"/>
        <end position="262"/>
    </location>
</feature>
<dbReference type="CDD" id="cd05154">
    <property type="entry name" value="ACAD10_11_N-like"/>
    <property type="match status" value="1"/>
</dbReference>
<comment type="caution">
    <text evidence="2">The sequence shown here is derived from an EMBL/GenBank/DDBJ whole genome shotgun (WGS) entry which is preliminary data.</text>
</comment>
<proteinExistence type="predicted"/>
<dbReference type="Gene3D" id="3.90.1200.10">
    <property type="match status" value="1"/>
</dbReference>
<reference evidence="3" key="1">
    <citation type="submission" date="2018-01" db="EMBL/GenBank/DDBJ databases">
        <authorList>
            <person name="Gaut B.S."/>
            <person name="Morton B.R."/>
            <person name="Clegg M.T."/>
            <person name="Duvall M.R."/>
        </authorList>
    </citation>
    <scope>NUCLEOTIDE SEQUENCE [LARGE SCALE GENOMIC DNA]</scope>
</reference>
<dbReference type="Proteomes" id="UP000256297">
    <property type="component" value="Unassembled WGS sequence"/>
</dbReference>
<evidence type="ECO:0000313" key="2">
    <source>
        <dbReference type="EMBL" id="SOY77936.1"/>
    </source>
</evidence>
<protein>
    <submittedName>
        <fullName evidence="2">Aminoglycoside phosphotransferase</fullName>
    </submittedName>
</protein>
<dbReference type="InterPro" id="IPR011009">
    <property type="entry name" value="Kinase-like_dom_sf"/>
</dbReference>
<evidence type="ECO:0000259" key="1">
    <source>
        <dbReference type="Pfam" id="PF01636"/>
    </source>
</evidence>
<name>A0A375CRA1_9BURK</name>
<accession>A0A375CRA1</accession>